<reference evidence="3" key="1">
    <citation type="submission" date="2014-07" db="EMBL/GenBank/DDBJ databases">
        <authorList>
            <person name="Urmite Genomes Urmite Genomes"/>
        </authorList>
    </citation>
    <scope>NUCLEOTIDE SEQUENCE</scope>
    <source>
        <strain evidence="3">11W110_air</strain>
    </source>
</reference>
<name>A0A078MX42_9MICC</name>
<keyword evidence="1" id="KW-0560">Oxidoreductase</keyword>
<dbReference type="PATRIC" id="fig|1461584.3.peg.2737"/>
<accession>A0A078MX42</accession>
<dbReference type="EMBL" id="LN483072">
    <property type="protein sequence ID" value="CEA09396.1"/>
    <property type="molecule type" value="Genomic_DNA"/>
</dbReference>
<protein>
    <submittedName>
        <fullName evidence="3">NADP oxidoreductase coenzyme F420-dependent</fullName>
    </submittedName>
</protein>
<proteinExistence type="predicted"/>
<feature type="domain" description="Pyrroline-5-carboxylate reductase catalytic N-terminal" evidence="2">
    <location>
        <begin position="4"/>
        <end position="92"/>
    </location>
</feature>
<dbReference type="AlphaFoldDB" id="A0A078MX42"/>
<dbReference type="Pfam" id="PF03807">
    <property type="entry name" value="F420_oxidored"/>
    <property type="match status" value="1"/>
</dbReference>
<evidence type="ECO:0000259" key="2">
    <source>
        <dbReference type="Pfam" id="PF03807"/>
    </source>
</evidence>
<sequence>MPTLGIIGSGNIGSAVARLAVAADMFVVIANSRGPETLQDLVAELGPLAQAGTVQEAAERGDAVVLSIPLKAVPDLPEGLLADKLVLDTSNYYPFRDGRIEELVDNTVTSSELVQRRLDTPRYVKAFNNIMAAHIPALARPAGAADRTALPIAGDDAQAKAEAAEIIGRLGFDTVDAGPLAESWRFEPETPVYGRIYFEDPNVPDELLAESDPGPTPAVDIKAALDAATRVNVAERRF</sequence>
<organism evidence="3">
    <name type="scientific">Arthrobacter saudimassiliensis</name>
    <dbReference type="NCBI Taxonomy" id="1461584"/>
    <lineage>
        <taxon>Bacteria</taxon>
        <taxon>Bacillati</taxon>
        <taxon>Actinomycetota</taxon>
        <taxon>Actinomycetes</taxon>
        <taxon>Micrococcales</taxon>
        <taxon>Micrococcaceae</taxon>
        <taxon>Arthrobacter</taxon>
    </lineage>
</organism>
<evidence type="ECO:0000256" key="1">
    <source>
        <dbReference type="ARBA" id="ARBA00023002"/>
    </source>
</evidence>
<dbReference type="InterPro" id="IPR028939">
    <property type="entry name" value="P5C_Rdtase_cat_N"/>
</dbReference>
<gene>
    <name evidence="3" type="ORF">BN1051_02766</name>
</gene>
<dbReference type="PANTHER" id="PTHR14239">
    <property type="entry name" value="DUDULIN-RELATED"/>
    <property type="match status" value="1"/>
</dbReference>
<dbReference type="Gene3D" id="3.40.50.720">
    <property type="entry name" value="NAD(P)-binding Rossmann-like Domain"/>
    <property type="match status" value="1"/>
</dbReference>
<dbReference type="InterPro" id="IPR036291">
    <property type="entry name" value="NAD(P)-bd_dom_sf"/>
</dbReference>
<dbReference type="GO" id="GO:0016491">
    <property type="term" value="F:oxidoreductase activity"/>
    <property type="evidence" value="ECO:0007669"/>
    <property type="project" value="UniProtKB-KW"/>
</dbReference>
<evidence type="ECO:0000313" key="3">
    <source>
        <dbReference type="EMBL" id="CEA09396.1"/>
    </source>
</evidence>
<dbReference type="SUPFAM" id="SSF51735">
    <property type="entry name" value="NAD(P)-binding Rossmann-fold domains"/>
    <property type="match status" value="1"/>
</dbReference>
<dbReference type="InterPro" id="IPR051267">
    <property type="entry name" value="STEAP_metalloreductase"/>
</dbReference>